<keyword evidence="3" id="KW-1185">Reference proteome</keyword>
<evidence type="ECO:0000313" key="2">
    <source>
        <dbReference type="EMBL" id="OXA56494.1"/>
    </source>
</evidence>
<feature type="compositionally biased region" description="Low complexity" evidence="1">
    <location>
        <begin position="41"/>
        <end position="64"/>
    </location>
</feature>
<feature type="region of interest" description="Disordered" evidence="1">
    <location>
        <begin position="284"/>
        <end position="333"/>
    </location>
</feature>
<feature type="compositionally biased region" description="Gly residues" evidence="1">
    <location>
        <begin position="140"/>
        <end position="151"/>
    </location>
</feature>
<evidence type="ECO:0000256" key="1">
    <source>
        <dbReference type="SAM" id="MobiDB-lite"/>
    </source>
</evidence>
<dbReference type="EMBL" id="LNIX01000004">
    <property type="protein sequence ID" value="OXA56494.1"/>
    <property type="molecule type" value="Genomic_DNA"/>
</dbReference>
<feature type="compositionally biased region" description="Acidic residues" evidence="1">
    <location>
        <begin position="219"/>
        <end position="235"/>
    </location>
</feature>
<proteinExistence type="predicted"/>
<dbReference type="Proteomes" id="UP000198287">
    <property type="component" value="Unassembled WGS sequence"/>
</dbReference>
<dbReference type="AlphaFoldDB" id="A0A226EHF9"/>
<feature type="compositionally biased region" description="Low complexity" evidence="1">
    <location>
        <begin position="236"/>
        <end position="250"/>
    </location>
</feature>
<evidence type="ECO:0000313" key="3">
    <source>
        <dbReference type="Proteomes" id="UP000198287"/>
    </source>
</evidence>
<feature type="compositionally biased region" description="Acidic residues" evidence="1">
    <location>
        <begin position="196"/>
        <end position="210"/>
    </location>
</feature>
<organism evidence="2 3">
    <name type="scientific">Folsomia candida</name>
    <name type="common">Springtail</name>
    <dbReference type="NCBI Taxonomy" id="158441"/>
    <lineage>
        <taxon>Eukaryota</taxon>
        <taxon>Metazoa</taxon>
        <taxon>Ecdysozoa</taxon>
        <taxon>Arthropoda</taxon>
        <taxon>Hexapoda</taxon>
        <taxon>Collembola</taxon>
        <taxon>Entomobryomorpha</taxon>
        <taxon>Isotomoidea</taxon>
        <taxon>Isotomidae</taxon>
        <taxon>Proisotominae</taxon>
        <taxon>Folsomia</taxon>
    </lineage>
</organism>
<feature type="compositionally biased region" description="Low complexity" evidence="1">
    <location>
        <begin position="455"/>
        <end position="464"/>
    </location>
</feature>
<feature type="region of interest" description="Disordered" evidence="1">
    <location>
        <begin position="137"/>
        <end position="254"/>
    </location>
</feature>
<feature type="compositionally biased region" description="Pro residues" evidence="1">
    <location>
        <begin position="301"/>
        <end position="327"/>
    </location>
</feature>
<feature type="compositionally biased region" description="Acidic residues" evidence="1">
    <location>
        <begin position="285"/>
        <end position="296"/>
    </location>
</feature>
<feature type="compositionally biased region" description="Basic and acidic residues" evidence="1">
    <location>
        <begin position="173"/>
        <end position="186"/>
    </location>
</feature>
<name>A0A226EHF9_FOLCA</name>
<reference evidence="2 3" key="1">
    <citation type="submission" date="2015-12" db="EMBL/GenBank/DDBJ databases">
        <title>The genome of Folsomia candida.</title>
        <authorList>
            <person name="Faddeeva A."/>
            <person name="Derks M.F."/>
            <person name="Anvar Y."/>
            <person name="Smit S."/>
            <person name="Van Straalen N."/>
            <person name="Roelofs D."/>
        </authorList>
    </citation>
    <scope>NUCLEOTIDE SEQUENCE [LARGE SCALE GENOMIC DNA]</scope>
    <source>
        <strain evidence="2 3">VU population</strain>
        <tissue evidence="2">Whole body</tissue>
    </source>
</reference>
<gene>
    <name evidence="2" type="ORF">Fcan01_09712</name>
</gene>
<comment type="caution">
    <text evidence="2">The sequence shown here is derived from an EMBL/GenBank/DDBJ whole genome shotgun (WGS) entry which is preliminary data.</text>
</comment>
<protein>
    <submittedName>
        <fullName evidence="2">Uncharacterized protein</fullName>
    </submittedName>
</protein>
<feature type="region of interest" description="Disordered" evidence="1">
    <location>
        <begin position="40"/>
        <end position="67"/>
    </location>
</feature>
<sequence>METILATRSPALSSVWFDKITADEAKPEVATPTKKIIVSRVTTTPTKTTTPPVTPTKTTPTTSPSEKKRFSCEKCKISFDRINTYNLHKSSCKVSVSMATKRKSAIVKKISPVLKKENLKKKRLEEMKNILRDWDEEGEGGTLRGEGGQGTGEIERFDLGGESGGSGGGGAGGKKESSGDLFDRLLKRSVVGVEGEGTEEVGDEGDEGGEEHEKTPPETGDEGGVPDDPPEEEPVTMETESVAMETPETTENTEEIDTEALLLATMPPVLPPPLTDHAHQNYSETLEEEEMMEEETAPPSVTTPPTPEETTPTSPPSPPTPPPPPQTPLATIPQKPTATIKPQQITMETVLESQDSSKILELTTPLIETDNVVHLVPVENADGSITYMLLSLNGGNELRVNVGAGDSEATPTGRDLSTLEAIILDKPMDMGSILSMEQGSVAADEQVEGFSTATITTATTPSSSEGRHGDSWSNPL</sequence>
<feature type="compositionally biased region" description="Gly residues" evidence="1">
    <location>
        <begin position="161"/>
        <end position="172"/>
    </location>
</feature>
<accession>A0A226EHF9</accession>
<feature type="region of interest" description="Disordered" evidence="1">
    <location>
        <begin position="455"/>
        <end position="476"/>
    </location>
</feature>